<keyword evidence="8" id="KW-1185">Reference proteome</keyword>
<comment type="caution">
    <text evidence="7">The sequence shown here is derived from an EMBL/GenBank/DDBJ whole genome shotgun (WGS) entry which is preliminary data.</text>
</comment>
<feature type="transmembrane region" description="Helical" evidence="6">
    <location>
        <begin position="117"/>
        <end position="139"/>
    </location>
</feature>
<feature type="transmembrane region" description="Helical" evidence="6">
    <location>
        <begin position="151"/>
        <end position="170"/>
    </location>
</feature>
<keyword evidence="4 6" id="KW-1133">Transmembrane helix</keyword>
<gene>
    <name evidence="7" type="ORF">GCM10017783_17370</name>
</gene>
<evidence type="ECO:0000313" key="7">
    <source>
        <dbReference type="EMBL" id="GHG05336.1"/>
    </source>
</evidence>
<dbReference type="InterPro" id="IPR050833">
    <property type="entry name" value="Poly_Biosynth_Transport"/>
</dbReference>
<organism evidence="7 8">
    <name type="scientific">Deinococcus piscis</name>
    <dbReference type="NCBI Taxonomy" id="394230"/>
    <lineage>
        <taxon>Bacteria</taxon>
        <taxon>Thermotogati</taxon>
        <taxon>Deinococcota</taxon>
        <taxon>Deinococci</taxon>
        <taxon>Deinococcales</taxon>
        <taxon>Deinococcaceae</taxon>
        <taxon>Deinococcus</taxon>
    </lineage>
</organism>
<evidence type="ECO:0000256" key="1">
    <source>
        <dbReference type="ARBA" id="ARBA00004651"/>
    </source>
</evidence>
<keyword evidence="5 6" id="KW-0472">Membrane</keyword>
<feature type="transmembrane region" description="Helical" evidence="6">
    <location>
        <begin position="381"/>
        <end position="402"/>
    </location>
</feature>
<dbReference type="InterPro" id="IPR002797">
    <property type="entry name" value="Polysacc_synth"/>
</dbReference>
<keyword evidence="2" id="KW-1003">Cell membrane</keyword>
<evidence type="ECO:0000256" key="5">
    <source>
        <dbReference type="ARBA" id="ARBA00023136"/>
    </source>
</evidence>
<dbReference type="PANTHER" id="PTHR30250">
    <property type="entry name" value="PST FAMILY PREDICTED COLANIC ACID TRANSPORTER"/>
    <property type="match status" value="1"/>
</dbReference>
<feature type="transmembrane region" description="Helical" evidence="6">
    <location>
        <begin position="327"/>
        <end position="348"/>
    </location>
</feature>
<evidence type="ECO:0008006" key="9">
    <source>
        <dbReference type="Google" id="ProtNLM"/>
    </source>
</evidence>
<feature type="transmembrane region" description="Helical" evidence="6">
    <location>
        <begin position="39"/>
        <end position="62"/>
    </location>
</feature>
<name>A0ABQ3K7F8_9DEIO</name>
<dbReference type="PANTHER" id="PTHR30250:SF30">
    <property type="entry name" value="LIPID III FLIPPASE"/>
    <property type="match status" value="1"/>
</dbReference>
<comment type="subcellular location">
    <subcellularLocation>
        <location evidence="1">Cell membrane</location>
        <topology evidence="1">Multi-pass membrane protein</topology>
    </subcellularLocation>
</comment>
<reference evidence="8" key="1">
    <citation type="journal article" date="2019" name="Int. J. Syst. Evol. Microbiol.">
        <title>The Global Catalogue of Microorganisms (GCM) 10K type strain sequencing project: providing services to taxonomists for standard genome sequencing and annotation.</title>
        <authorList>
            <consortium name="The Broad Institute Genomics Platform"/>
            <consortium name="The Broad Institute Genome Sequencing Center for Infectious Disease"/>
            <person name="Wu L."/>
            <person name="Ma J."/>
        </authorList>
    </citation>
    <scope>NUCLEOTIDE SEQUENCE [LARGE SCALE GENOMIC DNA]</scope>
    <source>
        <strain evidence="8">CGMCC 1.18439</strain>
    </source>
</reference>
<dbReference type="Pfam" id="PF01943">
    <property type="entry name" value="Polysacc_synt"/>
    <property type="match status" value="1"/>
</dbReference>
<sequence>MLKILNHPFLALISANFFKIAGVLLINKVAATVLTPEEFGIFGQFVAVSAIINMLSSAGLNNAIVRDVSAAEDSAKQATGQDYFWTMLLFSGVAAAVFLGLYPLFGGAWLGTERLTLPVILLALSIPGFSFYISALSYLSGSGQQRRSAALQAYGVLAGVAAFAVCVAFGRDLVGLSLGYLLFLLTPAAVMFVARPLPLAWPGLSWSSVRRKLGDSAAMFSAILFLPTALVLSRSQLAASAGWDTVAMWQVLTRLSDVYMQMFAIYFTHFFMQRLHTASDEWPLMRQAALLNLGAMAAVGALFYLFYDLAVRLLFTSEYLWGREFVLWQVGVDSLKVLTVVMMYTFIVQRRFKSYIAVELAQAALLLVLVTQTSLGASLQGLYWALLLSAALGLAVAAGLYFKGRTQ</sequence>
<feature type="transmembrane region" description="Helical" evidence="6">
    <location>
        <begin position="288"/>
        <end position="307"/>
    </location>
</feature>
<dbReference type="EMBL" id="BNAL01000021">
    <property type="protein sequence ID" value="GHG05336.1"/>
    <property type="molecule type" value="Genomic_DNA"/>
</dbReference>
<keyword evidence="3 6" id="KW-0812">Transmembrane</keyword>
<evidence type="ECO:0000256" key="2">
    <source>
        <dbReference type="ARBA" id="ARBA00022475"/>
    </source>
</evidence>
<feature type="transmembrane region" description="Helical" evidence="6">
    <location>
        <begin position="217"/>
        <end position="238"/>
    </location>
</feature>
<feature type="transmembrane region" description="Helical" evidence="6">
    <location>
        <begin position="176"/>
        <end position="197"/>
    </location>
</feature>
<evidence type="ECO:0000256" key="6">
    <source>
        <dbReference type="SAM" id="Phobius"/>
    </source>
</evidence>
<feature type="transmembrane region" description="Helical" evidence="6">
    <location>
        <begin position="355"/>
        <end position="375"/>
    </location>
</feature>
<proteinExistence type="predicted"/>
<feature type="transmembrane region" description="Helical" evidence="6">
    <location>
        <begin position="258"/>
        <end position="276"/>
    </location>
</feature>
<feature type="transmembrane region" description="Helical" evidence="6">
    <location>
        <begin position="9"/>
        <end position="27"/>
    </location>
</feature>
<dbReference type="Proteomes" id="UP000632154">
    <property type="component" value="Unassembled WGS sequence"/>
</dbReference>
<evidence type="ECO:0000313" key="8">
    <source>
        <dbReference type="Proteomes" id="UP000632154"/>
    </source>
</evidence>
<feature type="transmembrane region" description="Helical" evidence="6">
    <location>
        <begin position="83"/>
        <end position="105"/>
    </location>
</feature>
<evidence type="ECO:0000256" key="4">
    <source>
        <dbReference type="ARBA" id="ARBA00022989"/>
    </source>
</evidence>
<evidence type="ECO:0000256" key="3">
    <source>
        <dbReference type="ARBA" id="ARBA00022692"/>
    </source>
</evidence>
<protein>
    <recommendedName>
        <fullName evidence="9">Polysaccharide biosynthesis protein</fullName>
    </recommendedName>
</protein>
<accession>A0ABQ3K7F8</accession>